<proteinExistence type="predicted"/>
<evidence type="ECO:0000313" key="2">
    <source>
        <dbReference type="Proteomes" id="UP000003835"/>
    </source>
</evidence>
<dbReference type="STRING" id="118168.MC7420_3234"/>
<dbReference type="OrthoDB" id="465883at2"/>
<sequence>MPIIDLLLVITLGVLGILFLQKATRSQQKQLEETFYQLLETENSCISLIQLAAAARVEPEIAQQYLEHQVQVFNAIPEVDPDGDTYYRFPKLHRRMNE</sequence>
<protein>
    <submittedName>
        <fullName evidence="1">Uncharacterized protein</fullName>
    </submittedName>
</protein>
<dbReference type="AlphaFoldDB" id="B4VZ28"/>
<accession>B4VZ28</accession>
<organism evidence="1 2">
    <name type="scientific">Coleofasciculus chthonoplastes PCC 7420</name>
    <dbReference type="NCBI Taxonomy" id="118168"/>
    <lineage>
        <taxon>Bacteria</taxon>
        <taxon>Bacillati</taxon>
        <taxon>Cyanobacteriota</taxon>
        <taxon>Cyanophyceae</taxon>
        <taxon>Coleofasciculales</taxon>
        <taxon>Coleofasciculaceae</taxon>
        <taxon>Coleofasciculus</taxon>
    </lineage>
</organism>
<keyword evidence="2" id="KW-1185">Reference proteome</keyword>
<dbReference type="HOGENOM" id="CLU_159123_0_0_3"/>
<dbReference type="EMBL" id="DS989861">
    <property type="protein sequence ID" value="EDX72788.1"/>
    <property type="molecule type" value="Genomic_DNA"/>
</dbReference>
<name>B4VZ28_9CYAN</name>
<dbReference type="RefSeq" id="WP_006103918.1">
    <property type="nucleotide sequence ID" value="NZ_DS989861.1"/>
</dbReference>
<reference evidence="1 2" key="1">
    <citation type="submission" date="2008-07" db="EMBL/GenBank/DDBJ databases">
        <authorList>
            <person name="Tandeau de Marsac N."/>
            <person name="Ferriera S."/>
            <person name="Johnson J."/>
            <person name="Kravitz S."/>
            <person name="Beeson K."/>
            <person name="Sutton G."/>
            <person name="Rogers Y.-H."/>
            <person name="Friedman R."/>
            <person name="Frazier M."/>
            <person name="Venter J.C."/>
        </authorList>
    </citation>
    <scope>NUCLEOTIDE SEQUENCE [LARGE SCALE GENOMIC DNA]</scope>
    <source>
        <strain evidence="1 2">PCC 7420</strain>
    </source>
</reference>
<dbReference type="eggNOG" id="ENOG5032T8Z">
    <property type="taxonomic scope" value="Bacteria"/>
</dbReference>
<dbReference type="Proteomes" id="UP000003835">
    <property type="component" value="Unassembled WGS sequence"/>
</dbReference>
<evidence type="ECO:0000313" key="1">
    <source>
        <dbReference type="EMBL" id="EDX72788.1"/>
    </source>
</evidence>
<gene>
    <name evidence="1" type="ORF">MC7420_3234</name>
</gene>